<feature type="domain" description="Response regulatory" evidence="8">
    <location>
        <begin position="11"/>
        <end position="126"/>
    </location>
</feature>
<dbReference type="Pfam" id="PF08448">
    <property type="entry name" value="PAS_4"/>
    <property type="match status" value="1"/>
</dbReference>
<protein>
    <recommendedName>
        <fullName evidence="2">histidine kinase</fullName>
        <ecNumber evidence="2">2.7.13.3</ecNumber>
    </recommendedName>
</protein>
<dbReference type="SUPFAM" id="SSF55874">
    <property type="entry name" value="ATPase domain of HSP90 chaperone/DNA topoisomerase II/histidine kinase"/>
    <property type="match status" value="1"/>
</dbReference>
<dbReference type="SMART" id="SM00387">
    <property type="entry name" value="HATPase_c"/>
    <property type="match status" value="1"/>
</dbReference>
<dbReference type="EMBL" id="RKLR01000003">
    <property type="protein sequence ID" value="MBX0323092.1"/>
    <property type="molecule type" value="Genomic_DNA"/>
</dbReference>
<evidence type="ECO:0000259" key="9">
    <source>
        <dbReference type="PROSITE" id="PS50113"/>
    </source>
</evidence>
<evidence type="ECO:0000256" key="4">
    <source>
        <dbReference type="ARBA" id="ARBA00022777"/>
    </source>
</evidence>
<dbReference type="EC" id="2.7.13.3" evidence="2"/>
<dbReference type="InterPro" id="IPR050736">
    <property type="entry name" value="Sensor_HK_Regulatory"/>
</dbReference>
<dbReference type="Pfam" id="PF00512">
    <property type="entry name" value="HisKA"/>
    <property type="match status" value="1"/>
</dbReference>
<dbReference type="InterPro" id="IPR000700">
    <property type="entry name" value="PAS-assoc_C"/>
</dbReference>
<dbReference type="Pfam" id="PF02518">
    <property type="entry name" value="HATPase_c"/>
    <property type="match status" value="1"/>
</dbReference>
<dbReference type="InterPro" id="IPR036097">
    <property type="entry name" value="HisK_dim/P_sf"/>
</dbReference>
<keyword evidence="11" id="KW-1185">Reference proteome</keyword>
<dbReference type="Gene3D" id="1.10.287.130">
    <property type="match status" value="1"/>
</dbReference>
<dbReference type="RefSeq" id="WP_220618075.1">
    <property type="nucleotide sequence ID" value="NZ_RKLR01000003.1"/>
</dbReference>
<evidence type="ECO:0000256" key="5">
    <source>
        <dbReference type="ARBA" id="ARBA00023012"/>
    </source>
</evidence>
<dbReference type="PROSITE" id="PS50109">
    <property type="entry name" value="HIS_KIN"/>
    <property type="match status" value="1"/>
</dbReference>
<evidence type="ECO:0000259" key="8">
    <source>
        <dbReference type="PROSITE" id="PS50110"/>
    </source>
</evidence>
<keyword evidence="4" id="KW-0418">Kinase</keyword>
<dbReference type="SUPFAM" id="SSF52172">
    <property type="entry name" value="CheY-like"/>
    <property type="match status" value="1"/>
</dbReference>
<evidence type="ECO:0000256" key="6">
    <source>
        <dbReference type="PROSITE-ProRule" id="PRU00169"/>
    </source>
</evidence>
<feature type="domain" description="PAC" evidence="9">
    <location>
        <begin position="240"/>
        <end position="296"/>
    </location>
</feature>
<dbReference type="PROSITE" id="PS50113">
    <property type="entry name" value="PAC"/>
    <property type="match status" value="1"/>
</dbReference>
<keyword evidence="3" id="KW-0808">Transferase</keyword>
<dbReference type="InterPro" id="IPR001789">
    <property type="entry name" value="Sig_transdc_resp-reg_receiver"/>
</dbReference>
<evidence type="ECO:0000313" key="11">
    <source>
        <dbReference type="Proteomes" id="UP001430377"/>
    </source>
</evidence>
<gene>
    <name evidence="10" type="ORF">EGH21_08640</name>
</gene>
<dbReference type="InterPro" id="IPR013656">
    <property type="entry name" value="PAS_4"/>
</dbReference>
<reference evidence="10 11" key="1">
    <citation type="submission" date="2021-06" db="EMBL/GenBank/DDBJ databases">
        <title>Halomicroarcula sp. a new haloarchaeum isolated from saline soil.</title>
        <authorList>
            <person name="Duran-Viseras A."/>
            <person name="Sanchez-Porro C."/>
            <person name="Ventosa A."/>
        </authorList>
    </citation>
    <scope>NUCLEOTIDE SEQUENCE [LARGE SCALE GENOMIC DNA]</scope>
    <source>
        <strain evidence="10 11">F13</strain>
    </source>
</reference>
<dbReference type="InterPro" id="IPR035965">
    <property type="entry name" value="PAS-like_dom_sf"/>
</dbReference>
<evidence type="ECO:0000256" key="1">
    <source>
        <dbReference type="ARBA" id="ARBA00000085"/>
    </source>
</evidence>
<evidence type="ECO:0000313" key="10">
    <source>
        <dbReference type="EMBL" id="MBX0323092.1"/>
    </source>
</evidence>
<dbReference type="PANTHER" id="PTHR43711">
    <property type="entry name" value="TWO-COMPONENT HISTIDINE KINASE"/>
    <property type="match status" value="1"/>
</dbReference>
<dbReference type="CDD" id="cd00082">
    <property type="entry name" value="HisKA"/>
    <property type="match status" value="1"/>
</dbReference>
<feature type="domain" description="Histidine kinase" evidence="7">
    <location>
        <begin position="307"/>
        <end position="502"/>
    </location>
</feature>
<organism evidence="10 11">
    <name type="scientific">Haloarcula rubra</name>
    <dbReference type="NCBI Taxonomy" id="2487747"/>
    <lineage>
        <taxon>Archaea</taxon>
        <taxon>Methanobacteriati</taxon>
        <taxon>Methanobacteriota</taxon>
        <taxon>Stenosarchaea group</taxon>
        <taxon>Halobacteria</taxon>
        <taxon>Halobacteriales</taxon>
        <taxon>Haloarculaceae</taxon>
        <taxon>Haloarcula</taxon>
    </lineage>
</organism>
<evidence type="ECO:0000256" key="3">
    <source>
        <dbReference type="ARBA" id="ARBA00022679"/>
    </source>
</evidence>
<dbReference type="InterPro" id="IPR005467">
    <property type="entry name" value="His_kinase_dom"/>
</dbReference>
<dbReference type="InterPro" id="IPR036890">
    <property type="entry name" value="HATPase_C_sf"/>
</dbReference>
<dbReference type="SUPFAM" id="SSF47384">
    <property type="entry name" value="Homodimeric domain of signal transducing histidine kinase"/>
    <property type="match status" value="1"/>
</dbReference>
<evidence type="ECO:0000259" key="7">
    <source>
        <dbReference type="PROSITE" id="PS50109"/>
    </source>
</evidence>
<dbReference type="GO" id="GO:0000155">
    <property type="term" value="F:phosphorelay sensor kinase activity"/>
    <property type="evidence" value="ECO:0007669"/>
    <property type="project" value="InterPro"/>
</dbReference>
<name>A0AAW4PS23_9EURY</name>
<dbReference type="Proteomes" id="UP001430377">
    <property type="component" value="Unassembled WGS sequence"/>
</dbReference>
<dbReference type="Gene3D" id="3.30.450.20">
    <property type="entry name" value="PAS domain"/>
    <property type="match status" value="1"/>
</dbReference>
<dbReference type="InterPro" id="IPR003661">
    <property type="entry name" value="HisK_dim/P_dom"/>
</dbReference>
<accession>A0AAW4PS23</accession>
<dbReference type="InterPro" id="IPR003594">
    <property type="entry name" value="HATPase_dom"/>
</dbReference>
<dbReference type="SUPFAM" id="SSF55785">
    <property type="entry name" value="PYP-like sensor domain (PAS domain)"/>
    <property type="match status" value="1"/>
</dbReference>
<sequence length="509" mass="55824">MGHDESAAADHVLYLDTVESRVTTVTRELESRADVTVYAATSVEDALDRLAWPDIDCLVVAHRAEQFDGIEAAERICETHPCLPVILFVSPDSESAASRAVGTAVDEFVVHEGPAAFDTLATAIADERIDDDIGDEHTTADPAGAFVPNVDDETVDRLLRDGIDRAHLAELLHKSRLFDTIFESIPVHLFVKDEQGRHRYVSAGYFEDELDEFLGKTDPEIGLVANRHARRAYLEDMHVMEADTSVLDKVEYLPMLDQWNLTSKVPWRDPNGDVVGLIGVTRDISERKERQEQVKRQNERLNRFADMVSHDLRNPLQLAMLRLELARDAEDDEELVENLDGVESALERIDELVEDVLALARQGTQVVTPSPVDLDDVVDVTWSSVDAPDATVERAGSLGTILGDESRLRQMLANVFRNAIEHGGPSVTIRVGPLDTGPGFYVEDDGSGFPDADVDDLFDAGYTTSADGTGFGLSIVQEIAAAHGWDISATNGANGGARLEFSGIERPEA</sequence>
<comment type="catalytic activity">
    <reaction evidence="1">
        <text>ATP + protein L-histidine = ADP + protein N-phospho-L-histidine.</text>
        <dbReference type="EC" id="2.7.13.3"/>
    </reaction>
</comment>
<keyword evidence="5" id="KW-0902">Two-component regulatory system</keyword>
<dbReference type="PANTHER" id="PTHR43711:SF1">
    <property type="entry name" value="HISTIDINE KINASE 1"/>
    <property type="match status" value="1"/>
</dbReference>
<dbReference type="SMART" id="SM00388">
    <property type="entry name" value="HisKA"/>
    <property type="match status" value="1"/>
</dbReference>
<dbReference type="InterPro" id="IPR011006">
    <property type="entry name" value="CheY-like_superfamily"/>
</dbReference>
<dbReference type="CDD" id="cd00156">
    <property type="entry name" value="REC"/>
    <property type="match status" value="1"/>
</dbReference>
<dbReference type="Gene3D" id="3.40.50.2300">
    <property type="match status" value="1"/>
</dbReference>
<proteinExistence type="predicted"/>
<evidence type="ECO:0000256" key="2">
    <source>
        <dbReference type="ARBA" id="ARBA00012438"/>
    </source>
</evidence>
<dbReference type="PROSITE" id="PS50110">
    <property type="entry name" value="RESPONSE_REGULATORY"/>
    <property type="match status" value="1"/>
</dbReference>
<comment type="caution">
    <text evidence="6">Lacks conserved residue(s) required for the propagation of feature annotation.</text>
</comment>
<dbReference type="Gene3D" id="3.30.565.10">
    <property type="entry name" value="Histidine kinase-like ATPase, C-terminal domain"/>
    <property type="match status" value="1"/>
</dbReference>
<comment type="caution">
    <text evidence="10">The sequence shown here is derived from an EMBL/GenBank/DDBJ whole genome shotgun (WGS) entry which is preliminary data.</text>
</comment>
<dbReference type="AlphaFoldDB" id="A0AAW4PS23"/>